<keyword evidence="1 2" id="KW-0732">Signal</keyword>
<accession>A0ABW8YBR4</accession>
<feature type="domain" description="Secretion system C-terminal sorting" evidence="3">
    <location>
        <begin position="223"/>
        <end position="289"/>
    </location>
</feature>
<evidence type="ECO:0000256" key="1">
    <source>
        <dbReference type="ARBA" id="ARBA00022729"/>
    </source>
</evidence>
<dbReference type="NCBIfam" id="TIGR04183">
    <property type="entry name" value="Por_Secre_tail"/>
    <property type="match status" value="1"/>
</dbReference>
<evidence type="ECO:0000259" key="3">
    <source>
        <dbReference type="Pfam" id="PF18962"/>
    </source>
</evidence>
<dbReference type="RefSeq" id="WP_408073702.1">
    <property type="nucleotide sequence ID" value="NZ_JBELQB010000003.1"/>
</dbReference>
<dbReference type="InterPro" id="IPR026444">
    <property type="entry name" value="Secre_tail"/>
</dbReference>
<feature type="chain" id="PRO_5046088784" evidence="2">
    <location>
        <begin position="20"/>
        <end position="290"/>
    </location>
</feature>
<proteinExistence type="predicted"/>
<evidence type="ECO:0000313" key="5">
    <source>
        <dbReference type="Proteomes" id="UP001629059"/>
    </source>
</evidence>
<evidence type="ECO:0000256" key="2">
    <source>
        <dbReference type="SAM" id="SignalP"/>
    </source>
</evidence>
<sequence length="290" mass="32336">MKKLLVLTVISMVILPVRAQLQNPDFEVWTPNPENPEVYNIAQGWTRTNSLPIFSTGGFYFDAPADAQQGNHALKMCVWNHSDKDEAYQMAPIDYRPSALTGFYKYILNSVIEVETGNVIEDYASVRVYVTKSNEVIGTGHITLGSSENYTAFVCPITYSSNETPDYIKIMLDCSVLTINWETWLSSHSSAFDDGISSIFTVDNLQLEANLGISDFSDNDVVVYPNPVSDKLFVSGFEGALEIYDLMGKLIIKHDYIQSSGINVSALQSGCYVVKLTNDEKTFITKVLVR</sequence>
<evidence type="ECO:0000313" key="4">
    <source>
        <dbReference type="EMBL" id="MFL9836670.1"/>
    </source>
</evidence>
<feature type="signal peptide" evidence="2">
    <location>
        <begin position="1"/>
        <end position="19"/>
    </location>
</feature>
<keyword evidence="5" id="KW-1185">Reference proteome</keyword>
<dbReference type="EMBL" id="JBELQB010000003">
    <property type="protein sequence ID" value="MFL9836670.1"/>
    <property type="molecule type" value="Genomic_DNA"/>
</dbReference>
<comment type="caution">
    <text evidence="4">The sequence shown here is derived from an EMBL/GenBank/DDBJ whole genome shotgun (WGS) entry which is preliminary data.</text>
</comment>
<protein>
    <submittedName>
        <fullName evidence="4">T9SS type A sorting domain-containing protein</fullName>
    </submittedName>
</protein>
<dbReference type="Pfam" id="PF18962">
    <property type="entry name" value="Por_Secre_tail"/>
    <property type="match status" value="1"/>
</dbReference>
<dbReference type="Proteomes" id="UP001629059">
    <property type="component" value="Unassembled WGS sequence"/>
</dbReference>
<reference evidence="4 5" key="1">
    <citation type="submission" date="2024-06" db="EMBL/GenBank/DDBJ databases">
        <authorList>
            <person name="Kaempfer P."/>
            <person name="Viver T."/>
        </authorList>
    </citation>
    <scope>NUCLEOTIDE SEQUENCE [LARGE SCALE GENOMIC DNA]</scope>
    <source>
        <strain evidence="4 5">ST-75</strain>
    </source>
</reference>
<gene>
    <name evidence="4" type="ORF">ABS768_04120</name>
</gene>
<organism evidence="4 5">
    <name type="scientific">Flavobacterium rhizophilum</name>
    <dbReference type="NCBI Taxonomy" id="3163296"/>
    <lineage>
        <taxon>Bacteria</taxon>
        <taxon>Pseudomonadati</taxon>
        <taxon>Bacteroidota</taxon>
        <taxon>Flavobacteriia</taxon>
        <taxon>Flavobacteriales</taxon>
        <taxon>Flavobacteriaceae</taxon>
        <taxon>Flavobacterium</taxon>
    </lineage>
</organism>
<name>A0ABW8YBR4_9FLAO</name>